<evidence type="ECO:0000313" key="1">
    <source>
        <dbReference type="EMBL" id="OBA27093.1"/>
    </source>
</evidence>
<evidence type="ECO:0000313" key="2">
    <source>
        <dbReference type="Proteomes" id="UP000092321"/>
    </source>
</evidence>
<organism evidence="1 2">
    <name type="scientific">Hanseniaspora valbyensis NRRL Y-1626</name>
    <dbReference type="NCBI Taxonomy" id="766949"/>
    <lineage>
        <taxon>Eukaryota</taxon>
        <taxon>Fungi</taxon>
        <taxon>Dikarya</taxon>
        <taxon>Ascomycota</taxon>
        <taxon>Saccharomycotina</taxon>
        <taxon>Saccharomycetes</taxon>
        <taxon>Saccharomycodales</taxon>
        <taxon>Saccharomycodaceae</taxon>
        <taxon>Hanseniaspora</taxon>
    </lineage>
</organism>
<dbReference type="OrthoDB" id="3972326at2759"/>
<dbReference type="Proteomes" id="UP000092321">
    <property type="component" value="Unassembled WGS sequence"/>
</dbReference>
<protein>
    <submittedName>
        <fullName evidence="1">Uncharacterized protein</fullName>
    </submittedName>
</protein>
<proteinExistence type="predicted"/>
<name>A0A1B7TED3_9ASCO</name>
<dbReference type="AlphaFoldDB" id="A0A1B7TED3"/>
<comment type="caution">
    <text evidence="1">The sequence shown here is derived from an EMBL/GenBank/DDBJ whole genome shotgun (WGS) entry which is preliminary data.</text>
</comment>
<sequence length="657" mass="77775">MECTTFEKCLVNEKFTSTLNAFKRSIRSTDNSDKNNDEIKEINNKQLESVLSSNEILLDYIQDSSVDYINTSYKNIILEKIKDIHYLQIQSFLATGSRNEDVNYSKEKTERVGHIDKSDANMYVFKSQSKQLFLQNQQMIRNAYKQQPYNSNEQKNDTITFLVNINSLEAPNIKMMSKNFLNNLLQQIVFSDDENLYKTDVYKIYAPDDAVKCHQFMNNNQIDLDIGLYGLFFIGKLMKNILNITTLKKLRIICFYNDFKKFIPTVIEEFFVRLNEILLDIHNSDDVEEVVEFINVFDNESDNVSFNFHLVNESEEPNGEFMISNKMFMKFMETLNWNIAFDEKLLQKLIEQLLFDIDKGYWVSYLEDFFTEVLVYHFDGAIHSTNKIVIYSILAIDSECIYVESKNSSIEYVLTDTSFQKHLEMLATQNDLTSINECEYILQHKEILLEKIETDFAKKIPVVNSFFKYLVHEDYYSNNNNKINDVNFFELYCNVIQFIKTKDNRNIKRFIRDVYAYDNDELIDDFINKGLEFDLNTSDIFLNFKLIDDLNILQNVNPNYRYNMLQYDIEDEFKESKKKPYLFIAYKTMLELFHHIDISVKLGDLYYCFKENIKDKIPFDDDHSIMTLFIYTINQMTHSGFYEITNLHAVKNAFKGL</sequence>
<accession>A0A1B7TED3</accession>
<gene>
    <name evidence="1" type="ORF">HANVADRAFT_52628</name>
</gene>
<dbReference type="EMBL" id="LXPE01000011">
    <property type="protein sequence ID" value="OBA27093.1"/>
    <property type="molecule type" value="Genomic_DNA"/>
</dbReference>
<reference evidence="2" key="1">
    <citation type="journal article" date="2016" name="Proc. Natl. Acad. Sci. U.S.A.">
        <title>Comparative genomics of biotechnologically important yeasts.</title>
        <authorList>
            <person name="Riley R."/>
            <person name="Haridas S."/>
            <person name="Wolfe K.H."/>
            <person name="Lopes M.R."/>
            <person name="Hittinger C.T."/>
            <person name="Goeker M."/>
            <person name="Salamov A.A."/>
            <person name="Wisecaver J.H."/>
            <person name="Long T.M."/>
            <person name="Calvey C.H."/>
            <person name="Aerts A.L."/>
            <person name="Barry K.W."/>
            <person name="Choi C."/>
            <person name="Clum A."/>
            <person name="Coughlan A.Y."/>
            <person name="Deshpande S."/>
            <person name="Douglass A.P."/>
            <person name="Hanson S.J."/>
            <person name="Klenk H.-P."/>
            <person name="LaButti K.M."/>
            <person name="Lapidus A."/>
            <person name="Lindquist E.A."/>
            <person name="Lipzen A.M."/>
            <person name="Meier-Kolthoff J.P."/>
            <person name="Ohm R.A."/>
            <person name="Otillar R.P."/>
            <person name="Pangilinan J.L."/>
            <person name="Peng Y."/>
            <person name="Rokas A."/>
            <person name="Rosa C.A."/>
            <person name="Scheuner C."/>
            <person name="Sibirny A.A."/>
            <person name="Slot J.C."/>
            <person name="Stielow J.B."/>
            <person name="Sun H."/>
            <person name="Kurtzman C.P."/>
            <person name="Blackwell M."/>
            <person name="Grigoriev I.V."/>
            <person name="Jeffries T.W."/>
        </authorList>
    </citation>
    <scope>NUCLEOTIDE SEQUENCE [LARGE SCALE GENOMIC DNA]</scope>
    <source>
        <strain evidence="2">NRRL Y-1626</strain>
    </source>
</reference>
<keyword evidence="2" id="KW-1185">Reference proteome</keyword>